<gene>
    <name evidence="2" type="ORF">K5V21_02275</name>
</gene>
<feature type="transmembrane region" description="Helical" evidence="1">
    <location>
        <begin position="93"/>
        <end position="114"/>
    </location>
</feature>
<feature type="transmembrane region" description="Helical" evidence="1">
    <location>
        <begin position="12"/>
        <end position="35"/>
    </location>
</feature>
<keyword evidence="1" id="KW-1133">Transmembrane helix</keyword>
<name>A0ABS7KUD7_CLOSR</name>
<dbReference type="RefSeq" id="WP_221858801.1">
    <property type="nucleotide sequence ID" value="NZ_JAIKTU010000002.1"/>
</dbReference>
<accession>A0ABS7KUD7</accession>
<feature type="transmembrane region" description="Helical" evidence="1">
    <location>
        <begin position="183"/>
        <end position="206"/>
    </location>
</feature>
<keyword evidence="1" id="KW-0472">Membrane</keyword>
<sequence length="216" mass="25440">MKRKLKEILFSLYMFLFALVTSVLVVLNATIIYRICISAFKLEESTGVSANALMEDYTRVINYLRNPFNNSLKFENFPMSEQGAYHFFEVKNIFFVIEILFIIFCIIAILLYTMNRINVFSFPMRSLSYLFNTTIIIFGSLLVGFYLNFNYVFNKFHEIFFNNDYWIFDERTDPIITALPEEFFMICGIACIVLTIGIALVSKLIYIKYKRKTLKL</sequence>
<dbReference type="NCBIfam" id="TIGR01906">
    <property type="entry name" value="integ_TIGR01906"/>
    <property type="match status" value="1"/>
</dbReference>
<dbReference type="Pfam" id="PF07314">
    <property type="entry name" value="Lit"/>
    <property type="match status" value="1"/>
</dbReference>
<protein>
    <submittedName>
        <fullName evidence="2">TIGR01906 family membrane protein</fullName>
    </submittedName>
</protein>
<evidence type="ECO:0000256" key="1">
    <source>
        <dbReference type="SAM" id="Phobius"/>
    </source>
</evidence>
<dbReference type="EMBL" id="JAIKTU010000002">
    <property type="protein sequence ID" value="MBY0754272.1"/>
    <property type="molecule type" value="Genomic_DNA"/>
</dbReference>
<feature type="transmembrane region" description="Helical" evidence="1">
    <location>
        <begin position="126"/>
        <end position="147"/>
    </location>
</feature>
<evidence type="ECO:0000313" key="3">
    <source>
        <dbReference type="Proteomes" id="UP001299068"/>
    </source>
</evidence>
<reference evidence="2 3" key="1">
    <citation type="journal article" date="2021" name="Cell Host Microbe">
        <title>in vivo commensal control of Clostridioides difficile virulence.</title>
        <authorList>
            <person name="Girinathan B.P."/>
            <person name="Dibenedetto N."/>
            <person name="Worley J.N."/>
            <person name="Peltier J."/>
            <person name="Arrieta-Ortiz M.L."/>
            <person name="Rupa Christinal Immanuel S."/>
            <person name="Lavin R."/>
            <person name="Delaney M.L."/>
            <person name="Cummins C."/>
            <person name="Hoffmann M."/>
            <person name="Luo Y."/>
            <person name="Gonzalez-Escalona N."/>
            <person name="Allard M."/>
            <person name="Onderdonk A.B."/>
            <person name="Gerber G.K."/>
            <person name="Sonenshein A.L."/>
            <person name="Baliga N."/>
            <person name="Dupuy B."/>
            <person name="Bry L."/>
        </authorList>
    </citation>
    <scope>NUCLEOTIDE SEQUENCE [LARGE SCALE GENOMIC DNA]</scope>
    <source>
        <strain evidence="2 3">DSM 599</strain>
    </source>
</reference>
<keyword evidence="3" id="KW-1185">Reference proteome</keyword>
<comment type="caution">
    <text evidence="2">The sequence shown here is derived from an EMBL/GenBank/DDBJ whole genome shotgun (WGS) entry which is preliminary data.</text>
</comment>
<proteinExistence type="predicted"/>
<evidence type="ECO:0000313" key="2">
    <source>
        <dbReference type="EMBL" id="MBY0754272.1"/>
    </source>
</evidence>
<dbReference type="InterPro" id="IPR010178">
    <property type="entry name" value="Lit"/>
</dbReference>
<organism evidence="2 3">
    <name type="scientific">Clostridium sardiniense</name>
    <name type="common">Clostridium absonum</name>
    <dbReference type="NCBI Taxonomy" id="29369"/>
    <lineage>
        <taxon>Bacteria</taxon>
        <taxon>Bacillati</taxon>
        <taxon>Bacillota</taxon>
        <taxon>Clostridia</taxon>
        <taxon>Eubacteriales</taxon>
        <taxon>Clostridiaceae</taxon>
        <taxon>Clostridium</taxon>
    </lineage>
</organism>
<keyword evidence="1" id="KW-0812">Transmembrane</keyword>
<dbReference type="Proteomes" id="UP001299068">
    <property type="component" value="Unassembled WGS sequence"/>
</dbReference>